<dbReference type="SMART" id="SM00608">
    <property type="entry name" value="ACR"/>
    <property type="match status" value="1"/>
</dbReference>
<dbReference type="Proteomes" id="UP000694383">
    <property type="component" value="Unplaced"/>
</dbReference>
<dbReference type="Pfam" id="PF01421">
    <property type="entry name" value="Reprolysin"/>
    <property type="match status" value="1"/>
</dbReference>
<dbReference type="PROSITE" id="PS50214">
    <property type="entry name" value="DISINTEGRIN_2"/>
    <property type="match status" value="1"/>
</dbReference>
<evidence type="ECO:0000256" key="8">
    <source>
        <dbReference type="PROSITE-ProRule" id="PRU00276"/>
    </source>
</evidence>
<feature type="binding site" evidence="8">
    <location>
        <position position="148"/>
    </location>
    <ligand>
        <name>Zn(2+)</name>
        <dbReference type="ChEBI" id="CHEBI:29105"/>
        <note>catalytic</note>
    </ligand>
</feature>
<evidence type="ECO:0000259" key="12">
    <source>
        <dbReference type="PROSITE" id="PS50215"/>
    </source>
</evidence>
<protein>
    <submittedName>
        <fullName evidence="13">ADAM metallopeptidase domain 12</fullName>
    </submittedName>
</protein>
<dbReference type="GeneTree" id="ENSGT00940000155495"/>
<feature type="disulfide bond" evidence="6">
    <location>
        <begin position="276"/>
        <end position="296"/>
    </location>
</feature>
<comment type="subcellular location">
    <subcellularLocation>
        <location evidence="1">Membrane</location>
        <topology evidence="1">Single-pass membrane protein</topology>
    </subcellularLocation>
</comment>
<dbReference type="GO" id="GO:0006508">
    <property type="term" value="P:proteolysis"/>
    <property type="evidence" value="ECO:0007669"/>
    <property type="project" value="InterPro"/>
</dbReference>
<accession>A0A8C7Z0N7</accession>
<dbReference type="PROSITE" id="PS00427">
    <property type="entry name" value="DISINTEGRIN_1"/>
    <property type="match status" value="1"/>
</dbReference>
<dbReference type="PRINTS" id="PR00289">
    <property type="entry name" value="DISINTEGRIN"/>
</dbReference>
<dbReference type="GO" id="GO:0046872">
    <property type="term" value="F:metal ion binding"/>
    <property type="evidence" value="ECO:0007669"/>
    <property type="project" value="UniProtKB-KW"/>
</dbReference>
<dbReference type="CDD" id="cd04269">
    <property type="entry name" value="ZnMc_adamalysin_II_like"/>
    <property type="match status" value="1"/>
</dbReference>
<evidence type="ECO:0000256" key="6">
    <source>
        <dbReference type="PROSITE-ProRule" id="PRU00068"/>
    </source>
</evidence>
<dbReference type="PROSITE" id="PS50215">
    <property type="entry name" value="ADAM_MEPRO"/>
    <property type="match status" value="1"/>
</dbReference>
<dbReference type="FunFam" id="3.40.390.10:FF:000002">
    <property type="entry name" value="Disintegrin and metalloproteinase domain-containing protein 22"/>
    <property type="match status" value="1"/>
</dbReference>
<feature type="disulfide bond" evidence="7">
    <location>
        <begin position="454"/>
        <end position="464"/>
    </location>
</feature>
<dbReference type="InterPro" id="IPR000742">
    <property type="entry name" value="EGF"/>
</dbReference>
<feature type="binding site" evidence="8">
    <location>
        <position position="154"/>
    </location>
    <ligand>
        <name>Zn(2+)</name>
        <dbReference type="ChEBI" id="CHEBI:29105"/>
        <note>catalytic</note>
    </ligand>
</feature>
<organism evidence="13 14">
    <name type="scientific">Oryzias sinensis</name>
    <name type="common">Chinese medaka</name>
    <dbReference type="NCBI Taxonomy" id="183150"/>
    <lineage>
        <taxon>Eukaryota</taxon>
        <taxon>Metazoa</taxon>
        <taxon>Chordata</taxon>
        <taxon>Craniata</taxon>
        <taxon>Vertebrata</taxon>
        <taxon>Euteleostomi</taxon>
        <taxon>Actinopterygii</taxon>
        <taxon>Neopterygii</taxon>
        <taxon>Teleostei</taxon>
        <taxon>Neoteleostei</taxon>
        <taxon>Acanthomorphata</taxon>
        <taxon>Ovalentaria</taxon>
        <taxon>Atherinomorphae</taxon>
        <taxon>Beloniformes</taxon>
        <taxon>Adrianichthyidae</taxon>
        <taxon>Oryziinae</taxon>
        <taxon>Oryzias</taxon>
    </lineage>
</organism>
<dbReference type="InterPro" id="IPR018358">
    <property type="entry name" value="Disintegrin_CS"/>
</dbReference>
<comment type="caution">
    <text evidence="7">Lacks conserved residue(s) required for the propagation of feature annotation.</text>
</comment>
<dbReference type="GO" id="GO:0016020">
    <property type="term" value="C:membrane"/>
    <property type="evidence" value="ECO:0007669"/>
    <property type="project" value="UniProtKB-SubCell"/>
</dbReference>
<dbReference type="SMART" id="SM00050">
    <property type="entry name" value="DISIN"/>
    <property type="match status" value="1"/>
</dbReference>
<dbReference type="GO" id="GO:0004222">
    <property type="term" value="F:metalloendopeptidase activity"/>
    <property type="evidence" value="ECO:0007669"/>
    <property type="project" value="InterPro"/>
</dbReference>
<dbReference type="InterPro" id="IPR036436">
    <property type="entry name" value="Disintegrin_dom_sf"/>
</dbReference>
<keyword evidence="7" id="KW-0245">EGF-like domain</keyword>
<dbReference type="FunFam" id="4.10.70.10:FF:000001">
    <property type="entry name" value="Disintegrin and metalloproteinase domain-containing protein 22"/>
    <property type="match status" value="1"/>
</dbReference>
<evidence type="ECO:0000256" key="9">
    <source>
        <dbReference type="SAM" id="MobiDB-lite"/>
    </source>
</evidence>
<evidence type="ECO:0000259" key="10">
    <source>
        <dbReference type="PROSITE" id="PS50026"/>
    </source>
</evidence>
<evidence type="ECO:0000256" key="2">
    <source>
        <dbReference type="ARBA" id="ARBA00022692"/>
    </source>
</evidence>
<reference evidence="13" key="1">
    <citation type="submission" date="2025-08" db="UniProtKB">
        <authorList>
            <consortium name="Ensembl"/>
        </authorList>
    </citation>
    <scope>IDENTIFICATION</scope>
</reference>
<dbReference type="InterPro" id="IPR024079">
    <property type="entry name" value="MetalloPept_cat_dom_sf"/>
</dbReference>
<dbReference type="AlphaFoldDB" id="A0A8C7Z0N7"/>
<evidence type="ECO:0000259" key="11">
    <source>
        <dbReference type="PROSITE" id="PS50214"/>
    </source>
</evidence>
<dbReference type="SUPFAM" id="SSF57552">
    <property type="entry name" value="Blood coagulation inhibitor (disintegrin)"/>
    <property type="match status" value="1"/>
</dbReference>
<keyword evidence="14" id="KW-1185">Reference proteome</keyword>
<dbReference type="SUPFAM" id="SSF55486">
    <property type="entry name" value="Metalloproteases ('zincins'), catalytic domain"/>
    <property type="match status" value="1"/>
</dbReference>
<keyword evidence="3" id="KW-1133">Transmembrane helix</keyword>
<dbReference type="InterPro" id="IPR001762">
    <property type="entry name" value="Disintegrin_dom"/>
</dbReference>
<dbReference type="PANTHER" id="PTHR11905">
    <property type="entry name" value="ADAM A DISINTEGRIN AND METALLOPROTEASE DOMAIN"/>
    <property type="match status" value="1"/>
</dbReference>
<evidence type="ECO:0000313" key="13">
    <source>
        <dbReference type="Ensembl" id="ENSOSIP00000036726.1"/>
    </source>
</evidence>
<dbReference type="InterPro" id="IPR006586">
    <property type="entry name" value="ADAM_Cys-rich"/>
</dbReference>
<feature type="binding site" evidence="8">
    <location>
        <position position="144"/>
    </location>
    <ligand>
        <name>Zn(2+)</name>
        <dbReference type="ChEBI" id="CHEBI:29105"/>
        <note>catalytic</note>
    </ligand>
</feature>
<dbReference type="PANTHER" id="PTHR11905:SF112">
    <property type="entry name" value="DISINTEGRIN AND METALLOPROTEINASE DOMAIN-CONTAINING PROTEIN 12"/>
    <property type="match status" value="1"/>
</dbReference>
<feature type="disulfide bond" evidence="7">
    <location>
        <begin position="472"/>
        <end position="481"/>
    </location>
</feature>
<evidence type="ECO:0000256" key="3">
    <source>
        <dbReference type="ARBA" id="ARBA00022989"/>
    </source>
</evidence>
<feature type="region of interest" description="Disordered" evidence="9">
    <location>
        <begin position="517"/>
        <end position="545"/>
    </location>
</feature>
<evidence type="ECO:0000256" key="5">
    <source>
        <dbReference type="ARBA" id="ARBA00023157"/>
    </source>
</evidence>
<name>A0A8C7Z0N7_9TELE</name>
<proteinExistence type="predicted"/>
<keyword evidence="4" id="KW-0472">Membrane</keyword>
<keyword evidence="5 7" id="KW-1015">Disulfide bond</keyword>
<dbReference type="Gene3D" id="4.10.70.10">
    <property type="entry name" value="Disintegrin domain"/>
    <property type="match status" value="1"/>
</dbReference>
<sequence>DVQTTTKYVELIIVADNRELQFDGIHFPAHKRVKKCQLCPATSQFYRALNIRVALVGLEVWSDVDKCPITQDPFTTLHEFLDWRKVKLLPLKPHDNAQLISGVFFQGTTIGMAPIMSMCTAEQSGGIVMDHSDNPLGAAVTLAHELGHNFGMNHDTPERGCGCRVTVDRGGCIMTPSTGYPFPTVFSSCSKKDLTASFEKGVGMCLYNMPEVKVLYGGQKCGNGYVEEGEECDCGEVEECLNPCCNASTCTLKGDAVCAHGQCCQDCQLKPAGTLCRESSNSCDLPEFCTGSSPHCPSNVYLHDGHACHSVEGYCYNGICQTHEQQCITLWGQGAKPAPSICFERVNSAGDPYGNCGKDSKGSFAKCEVRDAKCGKIQCQGGANRPVIGTNAVSIETNIPLHEGGRILCRGTHVYLGDDMPDPGLVLTGTKCGDGMMCLNRQCQNVSVFGVHECAAKCSSRGVCNNNKNCHCEAHWAPPFCDKAGFGGSLDSGPIRDEGIVQFSDGKSFLCHRAENSAVSGPSAPNQPPPVNTSPSRPAPPLPHTTAIFKVTSVDPASAFDSRLTNTQVTAGDLSKPGF</sequence>
<dbReference type="InterPro" id="IPR034027">
    <property type="entry name" value="Reprolysin_adamalysin"/>
</dbReference>
<evidence type="ECO:0000256" key="4">
    <source>
        <dbReference type="ARBA" id="ARBA00023136"/>
    </source>
</evidence>
<feature type="domain" description="EGF-like" evidence="10">
    <location>
        <begin position="450"/>
        <end position="482"/>
    </location>
</feature>
<dbReference type="Ensembl" id="ENSOSIT00000038710.1">
    <property type="protein sequence ID" value="ENSOSIP00000036726.1"/>
    <property type="gene ID" value="ENSOSIG00000017517.1"/>
</dbReference>
<feature type="active site" evidence="8">
    <location>
        <position position="145"/>
    </location>
</feature>
<reference evidence="13" key="2">
    <citation type="submission" date="2025-09" db="UniProtKB">
        <authorList>
            <consortium name="Ensembl"/>
        </authorList>
    </citation>
    <scope>IDENTIFICATION</scope>
</reference>
<keyword evidence="8" id="KW-0479">Metal-binding</keyword>
<keyword evidence="8" id="KW-0862">Zinc</keyword>
<dbReference type="InterPro" id="IPR001590">
    <property type="entry name" value="Peptidase_M12B"/>
</dbReference>
<feature type="domain" description="Peptidase M12B" evidence="12">
    <location>
        <begin position="7"/>
        <end position="210"/>
    </location>
</feature>
<dbReference type="Gene3D" id="3.40.390.10">
    <property type="entry name" value="Collagenase (Catalytic Domain)"/>
    <property type="match status" value="1"/>
</dbReference>
<keyword evidence="2" id="KW-0812">Transmembrane</keyword>
<dbReference type="Pfam" id="PF00200">
    <property type="entry name" value="Disintegrin"/>
    <property type="match status" value="1"/>
</dbReference>
<feature type="compositionally biased region" description="Pro residues" evidence="9">
    <location>
        <begin position="525"/>
        <end position="543"/>
    </location>
</feature>
<dbReference type="Pfam" id="PF08516">
    <property type="entry name" value="ADAM_CR"/>
    <property type="match status" value="1"/>
</dbReference>
<evidence type="ECO:0000313" key="14">
    <source>
        <dbReference type="Proteomes" id="UP000694383"/>
    </source>
</evidence>
<feature type="domain" description="Disintegrin" evidence="11">
    <location>
        <begin position="218"/>
        <end position="304"/>
    </location>
</feature>
<dbReference type="PROSITE" id="PS50026">
    <property type="entry name" value="EGF_3"/>
    <property type="match status" value="1"/>
</dbReference>
<evidence type="ECO:0000256" key="7">
    <source>
        <dbReference type="PROSITE-ProRule" id="PRU00076"/>
    </source>
</evidence>
<evidence type="ECO:0000256" key="1">
    <source>
        <dbReference type="ARBA" id="ARBA00004167"/>
    </source>
</evidence>